<evidence type="ECO:0000313" key="15">
    <source>
        <dbReference type="EMBL" id="AOX17281.1"/>
    </source>
</evidence>
<dbReference type="GO" id="GO:0008654">
    <property type="term" value="P:phospholipid biosynthetic process"/>
    <property type="evidence" value="ECO:0007669"/>
    <property type="project" value="UniProtKB-KW"/>
</dbReference>
<evidence type="ECO:0000256" key="1">
    <source>
        <dbReference type="ARBA" id="ARBA00004141"/>
    </source>
</evidence>
<dbReference type="Proteomes" id="UP000179145">
    <property type="component" value="Chromosome"/>
</dbReference>
<comment type="similarity">
    <text evidence="2 11">Belongs to the CDP-alcohol phosphatidyltransferase class-I family.</text>
</comment>
<keyword evidence="6 13" id="KW-1133">Transmembrane helix</keyword>
<dbReference type="AlphaFoldDB" id="A0A1D8UUI0"/>
<dbReference type="PANTHER" id="PTHR14269">
    <property type="entry name" value="CDP-DIACYLGLYCEROL--GLYCEROL-3-PHOSPHATE 3-PHOSPHATIDYLTRANSFERASE-RELATED"/>
    <property type="match status" value="1"/>
</dbReference>
<evidence type="ECO:0000256" key="13">
    <source>
        <dbReference type="SAM" id="Phobius"/>
    </source>
</evidence>
<dbReference type="STRING" id="153496.A0U89_09195"/>
<sequence>MCKSKTPSVPDTNLSAEPPAPLKRKRRIRRLRRIRPKRTRVRGPSFNRVIPNMLTMLGLCAGLSGIRFGLEHRFSHAAVALLIAACIDGLDGRIARMLHGTSRFGAEFDSLSDFVCFGVAPSFLLFLWSLDHSGRYAFVPCVMFTVCMALRLARFNASLDDEEKPEYSYNFFTGVPAPAGAGLAMFPIFLGLECKKLGWENLEAFARAPIVAAVSLTLTAALLVSTLPVWSFKNFKIPSPYVLPLMLGTGIYAAVLVADPWGALAAAGVIYLAMLPFSRRSFHHLRAEAEAMSEDVEEDVPESSARPTLQPEQRA</sequence>
<keyword evidence="3" id="KW-0444">Lipid biosynthesis</keyword>
<feature type="transmembrane region" description="Helical" evidence="13">
    <location>
        <begin position="210"/>
        <end position="230"/>
    </location>
</feature>
<feature type="region of interest" description="Disordered" evidence="12">
    <location>
        <begin position="292"/>
        <end position="315"/>
    </location>
</feature>
<evidence type="ECO:0000256" key="12">
    <source>
        <dbReference type="SAM" id="MobiDB-lite"/>
    </source>
</evidence>
<dbReference type="InterPro" id="IPR050324">
    <property type="entry name" value="CDP-alcohol_PTase-I"/>
</dbReference>
<dbReference type="PANTHER" id="PTHR14269:SF61">
    <property type="entry name" value="CDP-DIACYLGLYCEROL--SERINE O-PHOSPHATIDYLTRANSFERASE"/>
    <property type="match status" value="1"/>
</dbReference>
<accession>A0A1D8UUI0</accession>
<feature type="transmembrane region" description="Helical" evidence="13">
    <location>
        <begin position="261"/>
        <end position="278"/>
    </location>
</feature>
<evidence type="ECO:0000256" key="5">
    <source>
        <dbReference type="ARBA" id="ARBA00022692"/>
    </source>
</evidence>
<evidence type="ECO:0000259" key="14">
    <source>
        <dbReference type="Pfam" id="PF08009"/>
    </source>
</evidence>
<reference evidence="15 16" key="1">
    <citation type="journal article" date="2016" name="Microb. Cell Fact.">
        <title>Dissection of exopolysaccharide biosynthesis in Kozakia baliensis.</title>
        <authorList>
            <person name="Brandt J.U."/>
            <person name="Jakob F."/>
            <person name="Behr J."/>
            <person name="Geissler A.J."/>
            <person name="Vogel R.F."/>
        </authorList>
    </citation>
    <scope>NUCLEOTIDE SEQUENCE [LARGE SCALE GENOMIC DNA]</scope>
    <source>
        <strain evidence="15 16">DSM 14400</strain>
    </source>
</reference>
<feature type="compositionally biased region" description="Polar residues" evidence="12">
    <location>
        <begin position="1"/>
        <end position="15"/>
    </location>
</feature>
<keyword evidence="7" id="KW-0443">Lipid metabolism</keyword>
<dbReference type="GO" id="GO:0016020">
    <property type="term" value="C:membrane"/>
    <property type="evidence" value="ECO:0007669"/>
    <property type="project" value="UniProtKB-SubCell"/>
</dbReference>
<feature type="transmembrane region" description="Helical" evidence="13">
    <location>
        <begin position="111"/>
        <end position="130"/>
    </location>
</feature>
<evidence type="ECO:0000256" key="8">
    <source>
        <dbReference type="ARBA" id="ARBA00023136"/>
    </source>
</evidence>
<dbReference type="KEGG" id="kba:A0U89_09195"/>
<feature type="compositionally biased region" description="Polar residues" evidence="12">
    <location>
        <begin position="305"/>
        <end position="315"/>
    </location>
</feature>
<keyword evidence="5 13" id="KW-0812">Transmembrane</keyword>
<evidence type="ECO:0000313" key="16">
    <source>
        <dbReference type="Proteomes" id="UP000179145"/>
    </source>
</evidence>
<feature type="compositionally biased region" description="Acidic residues" evidence="12">
    <location>
        <begin position="292"/>
        <end position="301"/>
    </location>
</feature>
<dbReference type="InterPro" id="IPR048254">
    <property type="entry name" value="CDP_ALCOHOL_P_TRANSF_CS"/>
</dbReference>
<dbReference type="EMBL" id="CP014674">
    <property type="protein sequence ID" value="AOX17281.1"/>
    <property type="molecule type" value="Genomic_DNA"/>
</dbReference>
<keyword evidence="4 11" id="KW-0808">Transferase</keyword>
<dbReference type="GO" id="GO:0016780">
    <property type="term" value="F:phosphotransferase activity, for other substituted phosphate groups"/>
    <property type="evidence" value="ECO:0007669"/>
    <property type="project" value="InterPro"/>
</dbReference>
<dbReference type="PROSITE" id="PS00379">
    <property type="entry name" value="CDP_ALCOHOL_P_TRANSF"/>
    <property type="match status" value="1"/>
</dbReference>
<dbReference type="InterPro" id="IPR000462">
    <property type="entry name" value="CDP-OH_P_trans"/>
</dbReference>
<evidence type="ECO:0000256" key="11">
    <source>
        <dbReference type="RuleBase" id="RU003750"/>
    </source>
</evidence>
<name>A0A1D8UUI0_9PROT</name>
<feature type="transmembrane region" description="Helical" evidence="13">
    <location>
        <begin position="49"/>
        <end position="68"/>
    </location>
</feature>
<keyword evidence="10" id="KW-1208">Phospholipid metabolism</keyword>
<feature type="domain" description="CDP-alcohol phosphatidyltransferase C-terminal" evidence="14">
    <location>
        <begin position="241"/>
        <end position="276"/>
    </location>
</feature>
<evidence type="ECO:0000256" key="9">
    <source>
        <dbReference type="ARBA" id="ARBA00023209"/>
    </source>
</evidence>
<dbReference type="eggNOG" id="COG1183">
    <property type="taxonomic scope" value="Bacteria"/>
</dbReference>
<evidence type="ECO:0000256" key="7">
    <source>
        <dbReference type="ARBA" id="ARBA00023098"/>
    </source>
</evidence>
<dbReference type="Pfam" id="PF01066">
    <property type="entry name" value="CDP-OH_P_transf"/>
    <property type="match status" value="1"/>
</dbReference>
<dbReference type="Pfam" id="PF08009">
    <property type="entry name" value="CDP-OH_P_tran_2"/>
    <property type="match status" value="1"/>
</dbReference>
<keyword evidence="16" id="KW-1185">Reference proteome</keyword>
<proteinExistence type="inferred from homology"/>
<dbReference type="InterPro" id="IPR043130">
    <property type="entry name" value="CDP-OH_PTrfase_TM_dom"/>
</dbReference>
<evidence type="ECO:0000256" key="4">
    <source>
        <dbReference type="ARBA" id="ARBA00022679"/>
    </source>
</evidence>
<feature type="region of interest" description="Disordered" evidence="12">
    <location>
        <begin position="1"/>
        <end position="21"/>
    </location>
</feature>
<evidence type="ECO:0000256" key="10">
    <source>
        <dbReference type="ARBA" id="ARBA00023264"/>
    </source>
</evidence>
<protein>
    <submittedName>
        <fullName evidence="15">CDP-diacylglycerol--serine O-phosphatidyltransferase</fullName>
    </submittedName>
</protein>
<evidence type="ECO:0000256" key="2">
    <source>
        <dbReference type="ARBA" id="ARBA00010441"/>
    </source>
</evidence>
<keyword evidence="8 13" id="KW-0472">Membrane</keyword>
<dbReference type="InterPro" id="IPR012616">
    <property type="entry name" value="CDP-OH_P_trans_C"/>
</dbReference>
<comment type="subcellular location">
    <subcellularLocation>
        <location evidence="1">Membrane</location>
        <topology evidence="1">Multi-pass membrane protein</topology>
    </subcellularLocation>
</comment>
<keyword evidence="9" id="KW-0594">Phospholipid biosynthesis</keyword>
<dbReference type="Gene3D" id="1.20.120.1760">
    <property type="match status" value="1"/>
</dbReference>
<evidence type="ECO:0000256" key="6">
    <source>
        <dbReference type="ARBA" id="ARBA00022989"/>
    </source>
</evidence>
<feature type="transmembrane region" description="Helical" evidence="13">
    <location>
        <begin position="136"/>
        <end position="155"/>
    </location>
</feature>
<evidence type="ECO:0000256" key="3">
    <source>
        <dbReference type="ARBA" id="ARBA00022516"/>
    </source>
</evidence>
<gene>
    <name evidence="15" type="ORF">A0U89_09195</name>
</gene>
<organism evidence="15 16">
    <name type="scientific">Kozakia baliensis</name>
    <dbReference type="NCBI Taxonomy" id="153496"/>
    <lineage>
        <taxon>Bacteria</taxon>
        <taxon>Pseudomonadati</taxon>
        <taxon>Pseudomonadota</taxon>
        <taxon>Alphaproteobacteria</taxon>
        <taxon>Acetobacterales</taxon>
        <taxon>Acetobacteraceae</taxon>
        <taxon>Kozakia</taxon>
    </lineage>
</organism>
<feature type="transmembrane region" description="Helical" evidence="13">
    <location>
        <begin position="167"/>
        <end position="190"/>
    </location>
</feature>